<dbReference type="FunFam" id="3.40.50.880:FF:000003">
    <property type="entry name" value="Anthranilate synthase component II"/>
    <property type="match status" value="1"/>
</dbReference>
<dbReference type="Proteomes" id="UP000286678">
    <property type="component" value="Unassembled WGS sequence"/>
</dbReference>
<dbReference type="InterPro" id="IPR006221">
    <property type="entry name" value="TrpG/PapA_dom"/>
</dbReference>
<dbReference type="AlphaFoldDB" id="A0A432XHM0"/>
<evidence type="ECO:0000259" key="2">
    <source>
        <dbReference type="Pfam" id="PF00117"/>
    </source>
</evidence>
<dbReference type="EMBL" id="PIPT01000004">
    <property type="protein sequence ID" value="RUO48132.1"/>
    <property type="molecule type" value="Genomic_DNA"/>
</dbReference>
<dbReference type="Gene3D" id="3.40.50.880">
    <property type="match status" value="1"/>
</dbReference>
<protein>
    <submittedName>
        <fullName evidence="3">Aminodeoxychorismate/anthranilate synthase component II</fullName>
    </submittedName>
</protein>
<dbReference type="OrthoDB" id="9786812at2"/>
<proteinExistence type="predicted"/>
<dbReference type="GO" id="GO:0004049">
    <property type="term" value="F:anthranilate synthase activity"/>
    <property type="evidence" value="ECO:0007669"/>
    <property type="project" value="TreeGrafter"/>
</dbReference>
<dbReference type="PRINTS" id="PR00099">
    <property type="entry name" value="CPSGATASE"/>
</dbReference>
<dbReference type="RefSeq" id="WP_126833586.1">
    <property type="nucleotide sequence ID" value="NZ_PIPT01000004.1"/>
</dbReference>
<dbReference type="CDD" id="cd01743">
    <property type="entry name" value="GATase1_Anthranilate_Synthase"/>
    <property type="match status" value="1"/>
</dbReference>
<dbReference type="SUPFAM" id="SSF52317">
    <property type="entry name" value="Class I glutamine amidotransferase-like"/>
    <property type="match status" value="1"/>
</dbReference>
<dbReference type="PROSITE" id="PS51273">
    <property type="entry name" value="GATASE_TYPE_1"/>
    <property type="match status" value="1"/>
</dbReference>
<sequence length="195" mass="21702">MFLMIDNYDSFTHNVVRYMRELGCTVKVARNDEITLAEIHELQLSGIILSPGPCTPNDAGITLAAIREFAGLVPLLGVCLGHQAIGQAFGAQVVRAQQIMHGKTSTIRHNNSGLMQGLPESFKVARYHSLVLAPESLPDALIVDAWTSEQPEEIMAIHHRDLPIWGVQYHPEAIETEYGHQVLQNFVQFCGDFQR</sequence>
<name>A0A432XHM0_9GAMM</name>
<dbReference type="GO" id="GO:0000162">
    <property type="term" value="P:L-tryptophan biosynthetic process"/>
    <property type="evidence" value="ECO:0007669"/>
    <property type="project" value="TreeGrafter"/>
</dbReference>
<comment type="caution">
    <text evidence="3">The sequence shown here is derived from an EMBL/GenBank/DDBJ whole genome shotgun (WGS) entry which is preliminary data.</text>
</comment>
<dbReference type="PRINTS" id="PR00097">
    <property type="entry name" value="ANTSNTHASEII"/>
</dbReference>
<organism evidence="3 4">
    <name type="scientific">Pseudidiomarina aquimaris</name>
    <dbReference type="NCBI Taxonomy" id="641841"/>
    <lineage>
        <taxon>Bacteria</taxon>
        <taxon>Pseudomonadati</taxon>
        <taxon>Pseudomonadota</taxon>
        <taxon>Gammaproteobacteria</taxon>
        <taxon>Alteromonadales</taxon>
        <taxon>Idiomarinaceae</taxon>
        <taxon>Pseudidiomarina</taxon>
    </lineage>
</organism>
<dbReference type="PRINTS" id="PR00096">
    <property type="entry name" value="GATASE"/>
</dbReference>
<dbReference type="PANTHER" id="PTHR43418">
    <property type="entry name" value="MULTIFUNCTIONAL TRYPTOPHAN BIOSYNTHESIS PROTEIN-RELATED"/>
    <property type="match status" value="1"/>
</dbReference>
<dbReference type="GO" id="GO:0005829">
    <property type="term" value="C:cytosol"/>
    <property type="evidence" value="ECO:0007669"/>
    <property type="project" value="TreeGrafter"/>
</dbReference>
<evidence type="ECO:0000256" key="1">
    <source>
        <dbReference type="ARBA" id="ARBA00022962"/>
    </source>
</evidence>
<feature type="domain" description="Glutamine amidotransferase" evidence="2">
    <location>
        <begin position="3"/>
        <end position="187"/>
    </location>
</feature>
<dbReference type="NCBIfam" id="TIGR00566">
    <property type="entry name" value="trpG_papA"/>
    <property type="match status" value="1"/>
</dbReference>
<dbReference type="InterPro" id="IPR029062">
    <property type="entry name" value="Class_I_gatase-like"/>
</dbReference>
<accession>A0A432XHM0</accession>
<evidence type="ECO:0000313" key="3">
    <source>
        <dbReference type="EMBL" id="RUO48132.1"/>
    </source>
</evidence>
<dbReference type="Pfam" id="PF00117">
    <property type="entry name" value="GATase"/>
    <property type="match status" value="1"/>
</dbReference>
<gene>
    <name evidence="3" type="ORF">CWE21_06200</name>
</gene>
<dbReference type="PANTHER" id="PTHR43418:SF4">
    <property type="entry name" value="MULTIFUNCTIONAL TRYPTOPHAN BIOSYNTHESIS PROTEIN"/>
    <property type="match status" value="1"/>
</dbReference>
<dbReference type="InterPro" id="IPR050472">
    <property type="entry name" value="Anth_synth/Amidotransfase"/>
</dbReference>
<evidence type="ECO:0000313" key="4">
    <source>
        <dbReference type="Proteomes" id="UP000286678"/>
    </source>
</evidence>
<dbReference type="InterPro" id="IPR017926">
    <property type="entry name" value="GATASE"/>
</dbReference>
<reference evidence="4" key="1">
    <citation type="journal article" date="2018" name="Front. Microbiol.">
        <title>Genome-Based Analysis Reveals the Taxonomy and Diversity of the Family Idiomarinaceae.</title>
        <authorList>
            <person name="Liu Y."/>
            <person name="Lai Q."/>
            <person name="Shao Z."/>
        </authorList>
    </citation>
    <scope>NUCLEOTIDE SEQUENCE [LARGE SCALE GENOMIC DNA]</scope>
    <source>
        <strain evidence="4">SW15</strain>
    </source>
</reference>
<keyword evidence="4" id="KW-1185">Reference proteome</keyword>
<keyword evidence="1" id="KW-0315">Glutamine amidotransferase</keyword>